<sequence>MHIKIEKKKNTFDNSGKLTIHRYLIMKNKKLYFELRMKLMKNLRTFTFFMLVGAIAFTTSSCSDDDDSTKSDYGTVTGMVTDENNTPISGVAVTISDVEGSTATGADGKYSFSNAPMDKRTITFTKKDYLTTSATVLASKFDANKVASISIQMLSAAAKVMGTVTDAKNNNAPLAGVTVKLGSLTTTTANDGTYLFESLIIDDYSITFSKTGYVAVSRDIKKAQFIDKITTLDIRLGGVEVLPGLTADDLKEADKWLYNEYRGGKNADSYPHWDWSTDYMCTLSFWGNMEEQNEGTTLRIRNTGDEQKNPANLDAFDSYTYGSKKITEDNKILSLRIRTHNADDKAPAYFGVQVVDLSAAEPVAVKVGETKTCGSQSYTDYDFDLSDYVGKEVIIAIGIYRTATGDYWKQLVLRAIRFAPQKVEGWNWLPGTAITGLEEWKLTAEMVRSTMVQTTKSFTGISPIRGGSGDYYAAYREWRNVNHIAYCWAFMPTVKDPEVFPSEGYLIKTTGNGAANTNKPEAYFYAKFAIAEGNNKLTLKTRTFGDQWTFFKLTAIKEDGTFVNLNPISNTAKEAAAAENGCWKFKHDAGGPDNPNTYATFVYDLAQFNGSNVVLAIGVFNGEKSSNENKLVFHSVELN</sequence>
<protein>
    <recommendedName>
        <fullName evidence="3">Carboxypeptidase regulatory-like domain-containing protein</fullName>
    </recommendedName>
</protein>
<evidence type="ECO:0000313" key="1">
    <source>
        <dbReference type="EMBL" id="OUQ67695.1"/>
    </source>
</evidence>
<accession>A0A1Y4VET9</accession>
<proteinExistence type="predicted"/>
<dbReference type="InterPro" id="IPR008969">
    <property type="entry name" value="CarboxyPept-like_regulatory"/>
</dbReference>
<evidence type="ECO:0008006" key="3">
    <source>
        <dbReference type="Google" id="ProtNLM"/>
    </source>
</evidence>
<organism evidence="1 2">
    <name type="scientific">Bacteroides xylanisolvens</name>
    <dbReference type="NCBI Taxonomy" id="371601"/>
    <lineage>
        <taxon>Bacteria</taxon>
        <taxon>Pseudomonadati</taxon>
        <taxon>Bacteroidota</taxon>
        <taxon>Bacteroidia</taxon>
        <taxon>Bacteroidales</taxon>
        <taxon>Bacteroidaceae</taxon>
        <taxon>Bacteroides</taxon>
    </lineage>
</organism>
<comment type="caution">
    <text evidence="1">The sequence shown here is derived from an EMBL/GenBank/DDBJ whole genome shotgun (WGS) entry which is preliminary data.</text>
</comment>
<dbReference type="AlphaFoldDB" id="A0A1Y4VET9"/>
<dbReference type="Pfam" id="PF13620">
    <property type="entry name" value="CarboxypepD_reg"/>
    <property type="match status" value="2"/>
</dbReference>
<name>A0A1Y4VET9_9BACE</name>
<gene>
    <name evidence="1" type="ORF">B5E52_12045</name>
</gene>
<dbReference type="SUPFAM" id="SSF49464">
    <property type="entry name" value="Carboxypeptidase regulatory domain-like"/>
    <property type="match status" value="2"/>
</dbReference>
<dbReference type="Proteomes" id="UP000196036">
    <property type="component" value="Unassembled WGS sequence"/>
</dbReference>
<dbReference type="Gene3D" id="2.60.40.1120">
    <property type="entry name" value="Carboxypeptidase-like, regulatory domain"/>
    <property type="match status" value="2"/>
</dbReference>
<evidence type="ECO:0000313" key="2">
    <source>
        <dbReference type="Proteomes" id="UP000196036"/>
    </source>
</evidence>
<reference evidence="2" key="1">
    <citation type="submission" date="2017-04" db="EMBL/GenBank/DDBJ databases">
        <title>Function of individual gut microbiota members based on whole genome sequencing of pure cultures obtained from chicken caecum.</title>
        <authorList>
            <person name="Medvecky M."/>
            <person name="Cejkova D."/>
            <person name="Polansky O."/>
            <person name="Karasova D."/>
            <person name="Kubasova T."/>
            <person name="Cizek A."/>
            <person name="Rychlik I."/>
        </authorList>
    </citation>
    <scope>NUCLEOTIDE SEQUENCE [LARGE SCALE GENOMIC DNA]</scope>
    <source>
        <strain evidence="2">An109</strain>
    </source>
</reference>
<dbReference type="EMBL" id="NFLW01000022">
    <property type="protein sequence ID" value="OUQ67695.1"/>
    <property type="molecule type" value="Genomic_DNA"/>
</dbReference>